<sequence>MAKGKGIERVSSITSAVLSMLERSKCIPTLVESLEINGVFESAVLNQGPIRDMLIVLGKAHDEAETDLGIGVKFAGAELDDVAHAFGRAVLALDAVIGGGTVEKNRAMERGSRSDIRESEVDLVMDSHHGRENQFSKGILRKVYQHHRFTGSLAPPRDHWKAYSCIWAFANDVRLQRHQGLLFYWAGFRCGGRGLKLDGEG</sequence>
<protein>
    <submittedName>
        <fullName evidence="1">Uncharacterized protein</fullName>
    </submittedName>
</protein>
<name>A0ABY6TWS6_BIOOC</name>
<dbReference type="EMBL" id="CABFNS010000699">
    <property type="protein sequence ID" value="VUC23123.1"/>
    <property type="molecule type" value="Genomic_DNA"/>
</dbReference>
<dbReference type="Proteomes" id="UP000766486">
    <property type="component" value="Unassembled WGS sequence"/>
</dbReference>
<comment type="caution">
    <text evidence="1">The sequence shown here is derived from an EMBL/GenBank/DDBJ whole genome shotgun (WGS) entry which is preliminary data.</text>
</comment>
<keyword evidence="2" id="KW-1185">Reference proteome</keyword>
<accession>A0ABY6TWS6</accession>
<evidence type="ECO:0000313" key="2">
    <source>
        <dbReference type="Proteomes" id="UP000766486"/>
    </source>
</evidence>
<evidence type="ECO:0000313" key="1">
    <source>
        <dbReference type="EMBL" id="VUC23123.1"/>
    </source>
</evidence>
<reference evidence="1 2" key="1">
    <citation type="submission" date="2019-06" db="EMBL/GenBank/DDBJ databases">
        <authorList>
            <person name="Broberg M."/>
        </authorList>
    </citation>
    <scope>NUCLEOTIDE SEQUENCE [LARGE SCALE GENOMIC DNA]</scope>
</reference>
<gene>
    <name evidence="1" type="ORF">CLO192961_LOCUS101506</name>
</gene>
<organism evidence="1 2">
    <name type="scientific">Bionectria ochroleuca</name>
    <name type="common">Gliocladium roseum</name>
    <dbReference type="NCBI Taxonomy" id="29856"/>
    <lineage>
        <taxon>Eukaryota</taxon>
        <taxon>Fungi</taxon>
        <taxon>Dikarya</taxon>
        <taxon>Ascomycota</taxon>
        <taxon>Pezizomycotina</taxon>
        <taxon>Sordariomycetes</taxon>
        <taxon>Hypocreomycetidae</taxon>
        <taxon>Hypocreales</taxon>
        <taxon>Bionectriaceae</taxon>
        <taxon>Clonostachys</taxon>
    </lineage>
</organism>
<proteinExistence type="predicted"/>